<dbReference type="PANTHER" id="PTHR45683">
    <property type="entry name" value="MITOCHONDRIAL NICOTINAMIDE ADENINE DINUCLEOTIDE TRANSPORTER 1-RELATED-RELATED"/>
    <property type="match status" value="1"/>
</dbReference>
<evidence type="ECO:0000256" key="2">
    <source>
        <dbReference type="ARBA" id="ARBA00006375"/>
    </source>
</evidence>
<evidence type="ECO:0000313" key="13">
    <source>
        <dbReference type="Proteomes" id="UP000256601"/>
    </source>
</evidence>
<keyword evidence="8" id="KW-0496">Mitochondrion</keyword>
<dbReference type="FunFam" id="1.50.40.10:FF:000102">
    <property type="entry name" value="Folate carrier protein Flx1"/>
    <property type="match status" value="1"/>
</dbReference>
<evidence type="ECO:0000256" key="1">
    <source>
        <dbReference type="ARBA" id="ARBA00004448"/>
    </source>
</evidence>
<keyword evidence="7" id="KW-1133">Transmembrane helix</keyword>
<keyword evidence="3 11" id="KW-0813">Transport</keyword>
<dbReference type="Pfam" id="PF00153">
    <property type="entry name" value="Mito_carr"/>
    <property type="match status" value="3"/>
</dbReference>
<sequence length="299" mass="33144">MDPWLRDLVAGTVAGSVSTVFMHPLDLLKIRLQLDGNLGTVLRSLRQSDGPYAGKFRGLYKGLYRGLGINLLGNAAGYGVYFSLYGIVKKMHLFDGPHGYFFNALITGTATSIATNPLWVLKTRICSTNAGHVDAYSSMLDGVKRIYSQEGIKGFWRGQIPSLLGVVQAAVQFGFYDWAKEQVKLARSRDPSNSYDISLTKEGAPSYLSTKEYLLLSSTSKAVSTVLLYPYQVVRSKLQRYDAGKMYSSIGDCISKIYSNGGFFAFYRGLVPNLLRVLPATCITFVVYEKVNEQLEEVR</sequence>
<evidence type="ECO:0000256" key="6">
    <source>
        <dbReference type="ARBA" id="ARBA00022792"/>
    </source>
</evidence>
<dbReference type="AlphaFoldDB" id="A0A371BWU6"/>
<evidence type="ECO:0000256" key="8">
    <source>
        <dbReference type="ARBA" id="ARBA00023128"/>
    </source>
</evidence>
<dbReference type="InterPro" id="IPR002067">
    <property type="entry name" value="MCP"/>
</dbReference>
<evidence type="ECO:0000256" key="11">
    <source>
        <dbReference type="RuleBase" id="RU000488"/>
    </source>
</evidence>
<dbReference type="SUPFAM" id="SSF103506">
    <property type="entry name" value="Mitochondrial carrier"/>
    <property type="match status" value="1"/>
</dbReference>
<gene>
    <name evidence="12" type="ORF">B0I71DRAFT_25405</name>
</gene>
<dbReference type="EMBL" id="KZ859217">
    <property type="protein sequence ID" value="RDW22558.1"/>
    <property type="molecule type" value="Genomic_DNA"/>
</dbReference>
<dbReference type="VEuPathDB" id="FungiDB:YALI0_A16863g"/>
<organism evidence="12 13">
    <name type="scientific">Yarrowia lipolytica</name>
    <name type="common">Candida lipolytica</name>
    <dbReference type="NCBI Taxonomy" id="4952"/>
    <lineage>
        <taxon>Eukaryota</taxon>
        <taxon>Fungi</taxon>
        <taxon>Dikarya</taxon>
        <taxon>Ascomycota</taxon>
        <taxon>Saccharomycotina</taxon>
        <taxon>Dipodascomycetes</taxon>
        <taxon>Dipodascales</taxon>
        <taxon>Dipodascales incertae sedis</taxon>
        <taxon>Yarrowia</taxon>
    </lineage>
</organism>
<keyword evidence="5" id="KW-0677">Repeat</keyword>
<keyword evidence="4 10" id="KW-0812">Transmembrane</keyword>
<keyword evidence="6" id="KW-0999">Mitochondrion inner membrane</keyword>
<dbReference type="Gene3D" id="1.50.40.10">
    <property type="entry name" value="Mitochondrial carrier domain"/>
    <property type="match status" value="1"/>
</dbReference>
<dbReference type="OrthoDB" id="428293at2759"/>
<comment type="subcellular location">
    <subcellularLocation>
        <location evidence="1">Mitochondrion inner membrane</location>
        <topology evidence="1">Multi-pass membrane protein</topology>
    </subcellularLocation>
</comment>
<protein>
    <submittedName>
        <fullName evidence="12">Mitochondrial carrier domain-containing protein</fullName>
    </submittedName>
</protein>
<evidence type="ECO:0000256" key="3">
    <source>
        <dbReference type="ARBA" id="ARBA00022448"/>
    </source>
</evidence>
<dbReference type="GO" id="GO:0015230">
    <property type="term" value="F:FAD transmembrane transporter activity"/>
    <property type="evidence" value="ECO:0007669"/>
    <property type="project" value="EnsemblFungi"/>
</dbReference>
<feature type="repeat" description="Solcar" evidence="10">
    <location>
        <begin position="2"/>
        <end position="91"/>
    </location>
</feature>
<keyword evidence="9 10" id="KW-0472">Membrane</keyword>
<dbReference type="InterPro" id="IPR044712">
    <property type="entry name" value="SLC25A32-like"/>
</dbReference>
<accession>A0A371BWU6</accession>
<dbReference type="PRINTS" id="PR00926">
    <property type="entry name" value="MITOCARRIER"/>
</dbReference>
<dbReference type="InterPro" id="IPR023395">
    <property type="entry name" value="MCP_dom_sf"/>
</dbReference>
<proteinExistence type="inferred from homology"/>
<evidence type="ECO:0000313" key="12">
    <source>
        <dbReference type="EMBL" id="RDW22558.1"/>
    </source>
</evidence>
<dbReference type="PROSITE" id="PS50920">
    <property type="entry name" value="SOLCAR"/>
    <property type="match status" value="3"/>
</dbReference>
<dbReference type="VEuPathDB" id="FungiDB:YALI1_A16988g"/>
<dbReference type="GO" id="GO:0005743">
    <property type="term" value="C:mitochondrial inner membrane"/>
    <property type="evidence" value="ECO:0007669"/>
    <property type="project" value="UniProtKB-SubCell"/>
</dbReference>
<name>A0A371BWU6_YARLL</name>
<dbReference type="Proteomes" id="UP000256601">
    <property type="component" value="Unassembled WGS sequence"/>
</dbReference>
<evidence type="ECO:0000256" key="7">
    <source>
        <dbReference type="ARBA" id="ARBA00022989"/>
    </source>
</evidence>
<evidence type="ECO:0000256" key="10">
    <source>
        <dbReference type="PROSITE-ProRule" id="PRU00282"/>
    </source>
</evidence>
<feature type="repeat" description="Solcar" evidence="10">
    <location>
        <begin position="95"/>
        <end position="182"/>
    </location>
</feature>
<dbReference type="OMA" id="TTVWKHE"/>
<evidence type="ECO:0000256" key="5">
    <source>
        <dbReference type="ARBA" id="ARBA00022737"/>
    </source>
</evidence>
<reference evidence="12 13" key="1">
    <citation type="submission" date="2018-07" db="EMBL/GenBank/DDBJ databases">
        <title>Draft Genome Assemblies for Five Robust Yarrowia lipolytica Strains Exhibiting High Lipid Production and Pentose Sugar Utilization and Sugar Alcohol Secretion from Undetoxified Lignocellulosic Biomass Hydrolysates.</title>
        <authorList>
            <consortium name="DOE Joint Genome Institute"/>
            <person name="Walker C."/>
            <person name="Ryu S."/>
            <person name="Na H."/>
            <person name="Zane M."/>
            <person name="LaButti K."/>
            <person name="Lipzen A."/>
            <person name="Haridas S."/>
            <person name="Barry K."/>
            <person name="Grigoriev I.V."/>
            <person name="Quarterman J."/>
            <person name="Slininger P."/>
            <person name="Dien B."/>
            <person name="Trinh C.T."/>
        </authorList>
    </citation>
    <scope>NUCLEOTIDE SEQUENCE [LARGE SCALE GENOMIC DNA]</scope>
    <source>
        <strain evidence="12 13">YB392</strain>
    </source>
</reference>
<evidence type="ECO:0000256" key="9">
    <source>
        <dbReference type="ARBA" id="ARBA00023136"/>
    </source>
</evidence>
<evidence type="ECO:0000256" key="4">
    <source>
        <dbReference type="ARBA" id="ARBA00022692"/>
    </source>
</evidence>
<dbReference type="InterPro" id="IPR018108">
    <property type="entry name" value="MCP_transmembrane"/>
</dbReference>
<comment type="similarity">
    <text evidence="2 11">Belongs to the mitochondrial carrier (TC 2.A.29) family.</text>
</comment>
<feature type="repeat" description="Solcar" evidence="10">
    <location>
        <begin position="212"/>
        <end position="294"/>
    </location>
</feature>